<feature type="region of interest" description="Disordered" evidence="1">
    <location>
        <begin position="1"/>
        <end position="20"/>
    </location>
</feature>
<dbReference type="Proteomes" id="UP000286045">
    <property type="component" value="Unassembled WGS sequence"/>
</dbReference>
<reference evidence="2 3" key="1">
    <citation type="submission" date="2018-12" db="EMBL/GenBank/DDBJ databases">
        <title>Draft genome sequence of Xylaria grammica IHI A82.</title>
        <authorList>
            <person name="Buettner E."/>
            <person name="Kellner H."/>
        </authorList>
    </citation>
    <scope>NUCLEOTIDE SEQUENCE [LARGE SCALE GENOMIC DNA]</scope>
    <source>
        <strain evidence="2 3">IHI A82</strain>
    </source>
</reference>
<evidence type="ECO:0000256" key="1">
    <source>
        <dbReference type="SAM" id="MobiDB-lite"/>
    </source>
</evidence>
<evidence type="ECO:0000313" key="2">
    <source>
        <dbReference type="EMBL" id="RWA03289.1"/>
    </source>
</evidence>
<evidence type="ECO:0000313" key="3">
    <source>
        <dbReference type="Proteomes" id="UP000286045"/>
    </source>
</evidence>
<organism evidence="2 3">
    <name type="scientific">Xylaria grammica</name>
    <dbReference type="NCBI Taxonomy" id="363999"/>
    <lineage>
        <taxon>Eukaryota</taxon>
        <taxon>Fungi</taxon>
        <taxon>Dikarya</taxon>
        <taxon>Ascomycota</taxon>
        <taxon>Pezizomycotina</taxon>
        <taxon>Sordariomycetes</taxon>
        <taxon>Xylariomycetidae</taxon>
        <taxon>Xylariales</taxon>
        <taxon>Xylariaceae</taxon>
        <taxon>Xylaria</taxon>
    </lineage>
</organism>
<dbReference type="EMBL" id="RYZI01000856">
    <property type="protein sequence ID" value="RWA03289.1"/>
    <property type="molecule type" value="Genomic_DNA"/>
</dbReference>
<dbReference type="AlphaFoldDB" id="A0A439CMA3"/>
<accession>A0A439CMA3</accession>
<gene>
    <name evidence="2" type="ORF">EKO27_g11818</name>
</gene>
<evidence type="ECO:0008006" key="4">
    <source>
        <dbReference type="Google" id="ProtNLM"/>
    </source>
</evidence>
<dbReference type="STRING" id="363999.A0A439CMA3"/>
<name>A0A439CMA3_9PEZI</name>
<dbReference type="PANTHER" id="PTHR24148:SF64">
    <property type="entry name" value="HETEROKARYON INCOMPATIBILITY DOMAIN-CONTAINING PROTEIN"/>
    <property type="match status" value="1"/>
</dbReference>
<protein>
    <recommendedName>
        <fullName evidence="4">Heterokaryon incompatibility domain-containing protein</fullName>
    </recommendedName>
</protein>
<proteinExistence type="predicted"/>
<dbReference type="InterPro" id="IPR052895">
    <property type="entry name" value="HetReg/Transcr_Mod"/>
</dbReference>
<sequence length="595" mass="67107">MSHAQQPNYGAPVAGPASFPQDTRWRPAGNPAANRIDNTWVTFYRLLPLAHANAPVEIRTIREDLRSMSYIYISYDRRLSALAEVLLGGAPALIPKLLESFLRMYARAGKEMIFYAHFPWLVAEPGTYHSRMTKLLVENARETIFWLGQTRSPSGGILRIFEIAAEEWAQAIEAVGEVDDEGLRTEKWLAVWDMHRSCPPPGLDHYIEVVASKQVFIVFGTARIEWESLRLMLQVLPLMLDAAPRWPVVAKCLVVITIAAYIGVLYRKNGNTDRGNEHSIMETGPVIEPKEFLHFMLNSRPPWGSERLPLWGAEWCVFVRNVFIQTARIVVNQRRDLSLWSLERPPCAKRIPILPSWVPDYTVGEIPVKRSIYPKTQDGGLDARWGRWMSSYKSIRFSNNNGLIARGETLVFASSDVSSEVMRTGFECFSDYVINYSGVRSRRKSKRPTDHKLPVELLRESALDRRFFETESGRMGMTAVECFPEHESTRILLPLEAPRGSAGFRNPGLLDNFLGVAVGDEIVACLGSNVPFIVRRETNVAPATEQGETKQGPYQFIGECYLNGAMDGEDFLVKNSDGTQGYSRDATALVEFEIV</sequence>
<keyword evidence="3" id="KW-1185">Reference proteome</keyword>
<comment type="caution">
    <text evidence="2">The sequence shown here is derived from an EMBL/GenBank/DDBJ whole genome shotgun (WGS) entry which is preliminary data.</text>
</comment>
<dbReference type="PANTHER" id="PTHR24148">
    <property type="entry name" value="ANKYRIN REPEAT DOMAIN-CONTAINING PROTEIN 39 HOMOLOG-RELATED"/>
    <property type="match status" value="1"/>
</dbReference>